<comment type="caution">
    <text evidence="8">The sequence shown here is derived from an EMBL/GenBank/DDBJ whole genome shotgun (WGS) entry which is preliminary data.</text>
</comment>
<evidence type="ECO:0000256" key="5">
    <source>
        <dbReference type="ARBA" id="ARBA00023136"/>
    </source>
</evidence>
<keyword evidence="2" id="KW-1003">Cell membrane</keyword>
<feature type="transmembrane region" description="Helical" evidence="6">
    <location>
        <begin position="233"/>
        <end position="257"/>
    </location>
</feature>
<dbReference type="InterPro" id="IPR000731">
    <property type="entry name" value="SSD"/>
</dbReference>
<keyword evidence="5 6" id="KW-0472">Membrane</keyword>
<feature type="domain" description="SSD" evidence="7">
    <location>
        <begin position="602"/>
        <end position="707"/>
    </location>
</feature>
<accession>A0ABV8DVW4</accession>
<dbReference type="Proteomes" id="UP001595696">
    <property type="component" value="Unassembled WGS sequence"/>
</dbReference>
<reference evidence="9" key="1">
    <citation type="journal article" date="2019" name="Int. J. Syst. Evol. Microbiol.">
        <title>The Global Catalogue of Microorganisms (GCM) 10K type strain sequencing project: providing services to taxonomists for standard genome sequencing and annotation.</title>
        <authorList>
            <consortium name="The Broad Institute Genomics Platform"/>
            <consortium name="The Broad Institute Genome Sequencing Center for Infectious Disease"/>
            <person name="Wu L."/>
            <person name="Ma J."/>
        </authorList>
    </citation>
    <scope>NUCLEOTIDE SEQUENCE [LARGE SCALE GENOMIC DNA]</scope>
    <source>
        <strain evidence="9">CGMCC 4.7330</strain>
    </source>
</reference>
<feature type="transmembrane region" description="Helical" evidence="6">
    <location>
        <begin position="181"/>
        <end position="200"/>
    </location>
</feature>
<comment type="subcellular location">
    <subcellularLocation>
        <location evidence="1">Cell membrane</location>
        <topology evidence="1">Multi-pass membrane protein</topology>
    </subcellularLocation>
</comment>
<dbReference type="InterPro" id="IPR004869">
    <property type="entry name" value="MMPL_dom"/>
</dbReference>
<dbReference type="PANTHER" id="PTHR33406">
    <property type="entry name" value="MEMBRANE PROTEIN MJ1562-RELATED"/>
    <property type="match status" value="1"/>
</dbReference>
<evidence type="ECO:0000256" key="6">
    <source>
        <dbReference type="SAM" id="Phobius"/>
    </source>
</evidence>
<dbReference type="SUPFAM" id="SSF82866">
    <property type="entry name" value="Multidrug efflux transporter AcrB transmembrane domain"/>
    <property type="match status" value="2"/>
</dbReference>
<dbReference type="PROSITE" id="PS50156">
    <property type="entry name" value="SSD"/>
    <property type="match status" value="2"/>
</dbReference>
<feature type="transmembrane region" description="Helical" evidence="6">
    <location>
        <begin position="614"/>
        <end position="633"/>
    </location>
</feature>
<evidence type="ECO:0000313" key="9">
    <source>
        <dbReference type="Proteomes" id="UP001595696"/>
    </source>
</evidence>
<evidence type="ECO:0000256" key="4">
    <source>
        <dbReference type="ARBA" id="ARBA00022989"/>
    </source>
</evidence>
<feature type="transmembrane region" description="Helical" evidence="6">
    <location>
        <begin position="662"/>
        <end position="682"/>
    </location>
</feature>
<evidence type="ECO:0000259" key="7">
    <source>
        <dbReference type="PROSITE" id="PS50156"/>
    </source>
</evidence>
<feature type="transmembrane region" description="Helical" evidence="6">
    <location>
        <begin position="576"/>
        <end position="594"/>
    </location>
</feature>
<dbReference type="InterPro" id="IPR050545">
    <property type="entry name" value="Mycobact_MmpL"/>
</dbReference>
<dbReference type="Gene3D" id="1.20.1640.10">
    <property type="entry name" value="Multidrug efflux transporter AcrB transmembrane domain"/>
    <property type="match status" value="2"/>
</dbReference>
<evidence type="ECO:0000256" key="2">
    <source>
        <dbReference type="ARBA" id="ARBA00022475"/>
    </source>
</evidence>
<name>A0ABV8DVW4_9NOCA</name>
<proteinExistence type="predicted"/>
<keyword evidence="9" id="KW-1185">Reference proteome</keyword>
<feature type="transmembrane region" description="Helical" evidence="6">
    <location>
        <begin position="550"/>
        <end position="569"/>
    </location>
</feature>
<dbReference type="Pfam" id="PF03176">
    <property type="entry name" value="MMPL"/>
    <property type="match status" value="2"/>
</dbReference>
<feature type="transmembrane region" description="Helical" evidence="6">
    <location>
        <begin position="688"/>
        <end position="707"/>
    </location>
</feature>
<protein>
    <submittedName>
        <fullName evidence="8">MMPL family transporter</fullName>
    </submittedName>
</protein>
<sequence length="730" mass="76271">MTGQPKRGGPAKLIVACWLALTVLAGIFAPQLAPKLSGGGWRVPAADATLAAEALSTGFTGRGEASVLLLVRDRQYAVGSPEFGQRVASAVAVVRAEPELRSLREFGWTTLTGPASAKFTGRDGHTVATILDLDVDEGTAKRVVPTAQESLSRLAASGVEATLVGQAAAYGAVNTMSSEGLVRAEVAIFPILAVMLLLIYRSVVAALVSLLVGGSAVLFATGTLAVLADTVDLSVFVSNVATMLSLGVGVDYAMIMIKRFAEEIGEHADRRIALRNTLRTAGHVVAVSGATITAAIATLLVVDVGVVRSMAVGGMLAVAFATLTSVVLLPALLFLLGPRIDALRVPLPAALSRGPGLWYRLAHGIRARPIAVLTAGCALLAVLAVPGLHLQVFNADAEMLPADSRTRTGYLLAQEQFGPGTVEPITVVIESEAPIADPGEVAWINDLAARLRALENVDSVSAPADIPHAGLHPDDLAQIVGHYVSADRRTVLVDVYAETSSASESTQRLVHEIRSTADAAERPGFAILVGGDAADGITSTAEISRSTSTVLVLMLALILVLLVAAFRSIFVPIKAVLLNLFSVGATIGILVLVFQEGWGAELLGITAIGPIQNFVPLLLFTILFSLSTDYEVFLITRIREYAADPATAADSIAHGLARTGPLISAAAAIMVLVFGAFVLTPLVAVQQLGFGMAVAVAIDATVVRMFLVPAGLELMGRWNWWLPFRSRPTS</sequence>
<evidence type="ECO:0000256" key="1">
    <source>
        <dbReference type="ARBA" id="ARBA00004651"/>
    </source>
</evidence>
<evidence type="ECO:0000256" key="3">
    <source>
        <dbReference type="ARBA" id="ARBA00022692"/>
    </source>
</evidence>
<feature type="transmembrane region" description="Helical" evidence="6">
    <location>
        <begin position="370"/>
        <end position="390"/>
    </location>
</feature>
<feature type="transmembrane region" description="Helical" evidence="6">
    <location>
        <begin position="278"/>
        <end position="302"/>
    </location>
</feature>
<feature type="domain" description="SSD" evidence="7">
    <location>
        <begin position="206"/>
        <end position="335"/>
    </location>
</feature>
<feature type="transmembrane region" description="Helical" evidence="6">
    <location>
        <begin position="314"/>
        <end position="336"/>
    </location>
</feature>
<keyword evidence="4 6" id="KW-1133">Transmembrane helix</keyword>
<dbReference type="PANTHER" id="PTHR33406:SF13">
    <property type="entry name" value="MEMBRANE PROTEIN YDFJ"/>
    <property type="match status" value="1"/>
</dbReference>
<evidence type="ECO:0000313" key="8">
    <source>
        <dbReference type="EMBL" id="MFC3964085.1"/>
    </source>
</evidence>
<keyword evidence="3 6" id="KW-0812">Transmembrane</keyword>
<dbReference type="EMBL" id="JBHSAX010000014">
    <property type="protein sequence ID" value="MFC3964085.1"/>
    <property type="molecule type" value="Genomic_DNA"/>
</dbReference>
<feature type="transmembrane region" description="Helical" evidence="6">
    <location>
        <begin position="207"/>
        <end position="227"/>
    </location>
</feature>
<gene>
    <name evidence="8" type="ORF">ACFO0B_19030</name>
</gene>
<organism evidence="8 9">
    <name type="scientific">Nocardia jiangsuensis</name>
    <dbReference type="NCBI Taxonomy" id="1691563"/>
    <lineage>
        <taxon>Bacteria</taxon>
        <taxon>Bacillati</taxon>
        <taxon>Actinomycetota</taxon>
        <taxon>Actinomycetes</taxon>
        <taxon>Mycobacteriales</taxon>
        <taxon>Nocardiaceae</taxon>
        <taxon>Nocardia</taxon>
    </lineage>
</organism>
<dbReference type="RefSeq" id="WP_378613795.1">
    <property type="nucleotide sequence ID" value="NZ_JBHSAX010000014.1"/>
</dbReference>